<dbReference type="InterPro" id="IPR001789">
    <property type="entry name" value="Sig_transdc_resp-reg_receiver"/>
</dbReference>
<dbReference type="GO" id="GO:0005829">
    <property type="term" value="C:cytosol"/>
    <property type="evidence" value="ECO:0007669"/>
    <property type="project" value="TreeGrafter"/>
</dbReference>
<dbReference type="GO" id="GO:0032993">
    <property type="term" value="C:protein-DNA complex"/>
    <property type="evidence" value="ECO:0007669"/>
    <property type="project" value="TreeGrafter"/>
</dbReference>
<dbReference type="FunFam" id="3.40.50.2300:FF:000002">
    <property type="entry name" value="DNA-binding response regulator PhoP"/>
    <property type="match status" value="1"/>
</dbReference>
<gene>
    <name evidence="10" type="ORF">GCM10009332_15440</name>
</gene>
<dbReference type="PROSITE" id="PS50110">
    <property type="entry name" value="RESPONSE_REGULATORY"/>
    <property type="match status" value="1"/>
</dbReference>
<reference evidence="10" key="2">
    <citation type="submission" date="2020-09" db="EMBL/GenBank/DDBJ databases">
        <authorList>
            <person name="Sun Q."/>
            <person name="Ohkuma M."/>
        </authorList>
    </citation>
    <scope>NUCLEOTIDE SEQUENCE</scope>
    <source>
        <strain evidence="10">JCM 30804</strain>
    </source>
</reference>
<evidence type="ECO:0000256" key="6">
    <source>
        <dbReference type="PROSITE-ProRule" id="PRU00169"/>
    </source>
</evidence>
<evidence type="ECO:0000256" key="3">
    <source>
        <dbReference type="ARBA" id="ARBA00023015"/>
    </source>
</evidence>
<dbReference type="EMBL" id="BMPZ01000003">
    <property type="protein sequence ID" value="GGI79000.1"/>
    <property type="molecule type" value="Genomic_DNA"/>
</dbReference>
<evidence type="ECO:0000259" key="9">
    <source>
        <dbReference type="PROSITE" id="PS51755"/>
    </source>
</evidence>
<dbReference type="SUPFAM" id="SSF52172">
    <property type="entry name" value="CheY-like"/>
    <property type="match status" value="1"/>
</dbReference>
<evidence type="ECO:0000313" key="11">
    <source>
        <dbReference type="Proteomes" id="UP000613743"/>
    </source>
</evidence>
<dbReference type="Proteomes" id="UP000613743">
    <property type="component" value="Unassembled WGS sequence"/>
</dbReference>
<reference evidence="10" key="1">
    <citation type="journal article" date="2014" name="Int. J. Syst. Evol. Microbiol.">
        <title>Complete genome sequence of Corynebacterium casei LMG S-19264T (=DSM 44701T), isolated from a smear-ripened cheese.</title>
        <authorList>
            <consortium name="US DOE Joint Genome Institute (JGI-PGF)"/>
            <person name="Walter F."/>
            <person name="Albersmeier A."/>
            <person name="Kalinowski J."/>
            <person name="Ruckert C."/>
        </authorList>
    </citation>
    <scope>NUCLEOTIDE SEQUENCE</scope>
    <source>
        <strain evidence="10">JCM 30804</strain>
    </source>
</reference>
<dbReference type="GO" id="GO:0000976">
    <property type="term" value="F:transcription cis-regulatory region binding"/>
    <property type="evidence" value="ECO:0007669"/>
    <property type="project" value="TreeGrafter"/>
</dbReference>
<dbReference type="InterPro" id="IPR001867">
    <property type="entry name" value="OmpR/PhoB-type_DNA-bd"/>
</dbReference>
<dbReference type="GO" id="GO:0006355">
    <property type="term" value="P:regulation of DNA-templated transcription"/>
    <property type="evidence" value="ECO:0007669"/>
    <property type="project" value="InterPro"/>
</dbReference>
<dbReference type="SMART" id="SM00448">
    <property type="entry name" value="REC"/>
    <property type="match status" value="1"/>
</dbReference>
<comment type="caution">
    <text evidence="10">The sequence shown here is derived from an EMBL/GenBank/DDBJ whole genome shotgun (WGS) entry which is preliminary data.</text>
</comment>
<keyword evidence="11" id="KW-1185">Reference proteome</keyword>
<dbReference type="CDD" id="cd17624">
    <property type="entry name" value="REC_OmpR_PmrA-like"/>
    <property type="match status" value="1"/>
</dbReference>
<sequence>MKLLLVEDNTLLINELQKQLKQAGYVTDTTMSAVEADYLIQETQYDCIILDIGLPDGNGLELVTQWRSRGISTPVIMLTARGQWHEKVEGFNAGADDYLGKPFHTQELLARVQALISRAHGRANQGSKLLSYAGITLDETQQRVELKGEQYELTAMEFRLLKIFLMSPKMLMSKAQLTDKLYQFDDEKESNVVEVYVTHLRKKLGKTAIETRRGQGYIFHGLNENNAS</sequence>
<evidence type="ECO:0000256" key="1">
    <source>
        <dbReference type="ARBA" id="ARBA00022553"/>
    </source>
</evidence>
<dbReference type="CDD" id="cd00383">
    <property type="entry name" value="trans_reg_C"/>
    <property type="match status" value="1"/>
</dbReference>
<dbReference type="Pfam" id="PF00072">
    <property type="entry name" value="Response_reg"/>
    <property type="match status" value="1"/>
</dbReference>
<accession>A0A917N9G3</accession>
<dbReference type="InterPro" id="IPR039420">
    <property type="entry name" value="WalR-like"/>
</dbReference>
<dbReference type="InterPro" id="IPR016032">
    <property type="entry name" value="Sig_transdc_resp-reg_C-effctor"/>
</dbReference>
<dbReference type="GO" id="GO:0000156">
    <property type="term" value="F:phosphorelay response regulator activity"/>
    <property type="evidence" value="ECO:0007669"/>
    <property type="project" value="TreeGrafter"/>
</dbReference>
<dbReference type="RefSeq" id="WP_188919533.1">
    <property type="nucleotide sequence ID" value="NZ_BMPZ01000003.1"/>
</dbReference>
<dbReference type="SUPFAM" id="SSF46894">
    <property type="entry name" value="C-terminal effector domain of the bipartite response regulators"/>
    <property type="match status" value="1"/>
</dbReference>
<keyword evidence="2" id="KW-0902">Two-component regulatory system</keyword>
<dbReference type="InterPro" id="IPR011006">
    <property type="entry name" value="CheY-like_superfamily"/>
</dbReference>
<dbReference type="Pfam" id="PF00486">
    <property type="entry name" value="Trans_reg_C"/>
    <property type="match status" value="1"/>
</dbReference>
<organism evidence="10 11">
    <name type="scientific">Shewanella gelidii</name>
    <dbReference type="NCBI Taxonomy" id="1642821"/>
    <lineage>
        <taxon>Bacteria</taxon>
        <taxon>Pseudomonadati</taxon>
        <taxon>Pseudomonadota</taxon>
        <taxon>Gammaproteobacteria</taxon>
        <taxon>Alteromonadales</taxon>
        <taxon>Shewanellaceae</taxon>
        <taxon>Shewanella</taxon>
    </lineage>
</organism>
<keyword evidence="1 6" id="KW-0597">Phosphoprotein</keyword>
<proteinExistence type="predicted"/>
<evidence type="ECO:0000256" key="7">
    <source>
        <dbReference type="PROSITE-ProRule" id="PRU01091"/>
    </source>
</evidence>
<keyword evidence="4 7" id="KW-0238">DNA-binding</keyword>
<dbReference type="Gene3D" id="3.40.50.2300">
    <property type="match status" value="1"/>
</dbReference>
<dbReference type="InterPro" id="IPR036388">
    <property type="entry name" value="WH-like_DNA-bd_sf"/>
</dbReference>
<keyword evidence="5" id="KW-0804">Transcription</keyword>
<evidence type="ECO:0000259" key="8">
    <source>
        <dbReference type="PROSITE" id="PS50110"/>
    </source>
</evidence>
<feature type="DNA-binding region" description="OmpR/PhoB-type" evidence="7">
    <location>
        <begin position="127"/>
        <end position="221"/>
    </location>
</feature>
<dbReference type="PANTHER" id="PTHR48111:SF37">
    <property type="entry name" value="RESPONSE REGULATOR PROTEIN CARR"/>
    <property type="match status" value="1"/>
</dbReference>
<protein>
    <submittedName>
        <fullName evidence="10">DNA-binding response regulator</fullName>
    </submittedName>
</protein>
<dbReference type="PANTHER" id="PTHR48111">
    <property type="entry name" value="REGULATOR OF RPOS"/>
    <property type="match status" value="1"/>
</dbReference>
<name>A0A917N9G3_9GAMM</name>
<evidence type="ECO:0000256" key="5">
    <source>
        <dbReference type="ARBA" id="ARBA00023163"/>
    </source>
</evidence>
<evidence type="ECO:0000313" key="10">
    <source>
        <dbReference type="EMBL" id="GGI79000.1"/>
    </source>
</evidence>
<dbReference type="AlphaFoldDB" id="A0A917N9G3"/>
<evidence type="ECO:0000256" key="4">
    <source>
        <dbReference type="ARBA" id="ARBA00023125"/>
    </source>
</evidence>
<evidence type="ECO:0000256" key="2">
    <source>
        <dbReference type="ARBA" id="ARBA00023012"/>
    </source>
</evidence>
<keyword evidence="3" id="KW-0805">Transcription regulation</keyword>
<dbReference type="PROSITE" id="PS51755">
    <property type="entry name" value="OMPR_PHOB"/>
    <property type="match status" value="1"/>
</dbReference>
<dbReference type="Gene3D" id="6.10.250.690">
    <property type="match status" value="1"/>
</dbReference>
<dbReference type="Gene3D" id="1.10.10.10">
    <property type="entry name" value="Winged helix-like DNA-binding domain superfamily/Winged helix DNA-binding domain"/>
    <property type="match status" value="1"/>
</dbReference>
<feature type="domain" description="OmpR/PhoB-type" evidence="9">
    <location>
        <begin position="127"/>
        <end position="221"/>
    </location>
</feature>
<feature type="domain" description="Response regulatory" evidence="8">
    <location>
        <begin position="2"/>
        <end position="116"/>
    </location>
</feature>
<feature type="modified residue" description="4-aspartylphosphate" evidence="6">
    <location>
        <position position="51"/>
    </location>
</feature>
<dbReference type="SMART" id="SM00862">
    <property type="entry name" value="Trans_reg_C"/>
    <property type="match status" value="1"/>
</dbReference>